<evidence type="ECO:0000313" key="2">
    <source>
        <dbReference type="Proteomes" id="UP000219573"/>
    </source>
</evidence>
<name>A0A285GPP3_9FIRM</name>
<proteinExistence type="predicted"/>
<dbReference type="Proteomes" id="UP000219573">
    <property type="component" value="Unassembled WGS sequence"/>
</dbReference>
<reference evidence="2" key="1">
    <citation type="submission" date="2017-09" db="EMBL/GenBank/DDBJ databases">
        <authorList>
            <person name="Varghese N."/>
            <person name="Submissions S."/>
        </authorList>
    </citation>
    <scope>NUCLEOTIDE SEQUENCE [LARGE SCALE GENOMIC DNA]</scope>
    <source>
        <strain evidence="2">MSL47</strain>
    </source>
</reference>
<organism evidence="1 2">
    <name type="scientific">Orenia metallireducens</name>
    <dbReference type="NCBI Taxonomy" id="1413210"/>
    <lineage>
        <taxon>Bacteria</taxon>
        <taxon>Bacillati</taxon>
        <taxon>Bacillota</taxon>
        <taxon>Clostridia</taxon>
        <taxon>Halanaerobiales</taxon>
        <taxon>Halobacteroidaceae</taxon>
        <taxon>Orenia</taxon>
    </lineage>
</organism>
<protein>
    <submittedName>
        <fullName evidence="1">Uncharacterized protein</fullName>
    </submittedName>
</protein>
<dbReference type="RefSeq" id="WP_097017535.1">
    <property type="nucleotide sequence ID" value="NZ_OBDZ01000009.1"/>
</dbReference>
<dbReference type="AlphaFoldDB" id="A0A285GPP3"/>
<dbReference type="OrthoDB" id="9918453at2"/>
<sequence>MINKRNIISNLEKLHNTVSIKENPEDKIEMKSPYLESLRNISVVEYKIADIIDEDDEKASSDSRFKGFPVIRFITQFLEKEPQS</sequence>
<evidence type="ECO:0000313" key="1">
    <source>
        <dbReference type="EMBL" id="SNY25445.1"/>
    </source>
</evidence>
<accession>A0A285GPP3</accession>
<gene>
    <name evidence="1" type="ORF">SAMN06265827_10990</name>
</gene>
<keyword evidence="2" id="KW-1185">Reference proteome</keyword>
<dbReference type="EMBL" id="OBDZ01000009">
    <property type="protein sequence ID" value="SNY25445.1"/>
    <property type="molecule type" value="Genomic_DNA"/>
</dbReference>
<dbReference type="STRING" id="1413210.U472_09060"/>